<accession>A0ABW0BHS4</accession>
<name>A0ABW0BHS4_9ACTN</name>
<comment type="caution">
    <text evidence="2">The sequence shown here is derived from an EMBL/GenBank/DDBJ whole genome shotgun (WGS) entry which is preliminary data.</text>
</comment>
<evidence type="ECO:0000256" key="1">
    <source>
        <dbReference type="SAM" id="MobiDB-lite"/>
    </source>
</evidence>
<gene>
    <name evidence="2" type="ORF">ACFPGP_09335</name>
</gene>
<reference evidence="3" key="1">
    <citation type="journal article" date="2019" name="Int. J. Syst. Evol. Microbiol.">
        <title>The Global Catalogue of Microorganisms (GCM) 10K type strain sequencing project: providing services to taxonomists for standard genome sequencing and annotation.</title>
        <authorList>
            <consortium name="The Broad Institute Genomics Platform"/>
            <consortium name="The Broad Institute Genome Sequencing Center for Infectious Disease"/>
            <person name="Wu L."/>
            <person name="Ma J."/>
        </authorList>
    </citation>
    <scope>NUCLEOTIDE SEQUENCE [LARGE SCALE GENOMIC DNA]</scope>
    <source>
        <strain evidence="3">DFY41</strain>
    </source>
</reference>
<organism evidence="2 3">
    <name type="scientific">Nocardioides taihuensis</name>
    <dbReference type="NCBI Taxonomy" id="1835606"/>
    <lineage>
        <taxon>Bacteria</taxon>
        <taxon>Bacillati</taxon>
        <taxon>Actinomycetota</taxon>
        <taxon>Actinomycetes</taxon>
        <taxon>Propionibacteriales</taxon>
        <taxon>Nocardioidaceae</taxon>
        <taxon>Nocardioides</taxon>
    </lineage>
</organism>
<dbReference type="Proteomes" id="UP001596087">
    <property type="component" value="Unassembled WGS sequence"/>
</dbReference>
<dbReference type="EMBL" id="JBHSKD010000008">
    <property type="protein sequence ID" value="MFC5176874.1"/>
    <property type="molecule type" value="Genomic_DNA"/>
</dbReference>
<proteinExistence type="predicted"/>
<dbReference type="RefSeq" id="WP_378589485.1">
    <property type="nucleotide sequence ID" value="NZ_JBHSKD010000008.1"/>
</dbReference>
<keyword evidence="3" id="KW-1185">Reference proteome</keyword>
<feature type="region of interest" description="Disordered" evidence="1">
    <location>
        <begin position="1"/>
        <end position="31"/>
    </location>
</feature>
<sequence length="74" mass="8241">MTALDAEPRTGQTAAPGRHRRPDPAPVSEFDWPASPEMELWALRVRLDAACRKGEAREGWVSCRVLRRTLGEVG</sequence>
<evidence type="ECO:0000313" key="2">
    <source>
        <dbReference type="EMBL" id="MFC5176874.1"/>
    </source>
</evidence>
<evidence type="ECO:0000313" key="3">
    <source>
        <dbReference type="Proteomes" id="UP001596087"/>
    </source>
</evidence>
<protein>
    <submittedName>
        <fullName evidence="2">Uncharacterized protein</fullName>
    </submittedName>
</protein>